<proteinExistence type="predicted"/>
<evidence type="ECO:0000313" key="2">
    <source>
        <dbReference type="Proteomes" id="UP000749559"/>
    </source>
</evidence>
<feature type="non-terminal residue" evidence="1">
    <location>
        <position position="127"/>
    </location>
</feature>
<organism evidence="1 2">
    <name type="scientific">Owenia fusiformis</name>
    <name type="common">Polychaete worm</name>
    <dbReference type="NCBI Taxonomy" id="6347"/>
    <lineage>
        <taxon>Eukaryota</taxon>
        <taxon>Metazoa</taxon>
        <taxon>Spiralia</taxon>
        <taxon>Lophotrochozoa</taxon>
        <taxon>Annelida</taxon>
        <taxon>Polychaeta</taxon>
        <taxon>Sedentaria</taxon>
        <taxon>Canalipalpata</taxon>
        <taxon>Sabellida</taxon>
        <taxon>Oweniida</taxon>
        <taxon>Oweniidae</taxon>
        <taxon>Owenia</taxon>
    </lineage>
</organism>
<accession>A0A8J1XPD9</accession>
<gene>
    <name evidence="1" type="ORF">OFUS_LOCUS25617</name>
</gene>
<comment type="caution">
    <text evidence="1">The sequence shown here is derived from an EMBL/GenBank/DDBJ whole genome shotgun (WGS) entry which is preliminary data.</text>
</comment>
<protein>
    <submittedName>
        <fullName evidence="1">Uncharacterized protein</fullName>
    </submittedName>
</protein>
<reference evidence="1" key="1">
    <citation type="submission" date="2022-03" db="EMBL/GenBank/DDBJ databases">
        <authorList>
            <person name="Martin C."/>
        </authorList>
    </citation>
    <scope>NUCLEOTIDE SEQUENCE</scope>
</reference>
<sequence length="127" mass="14147">VHCRSAFSSTFFLLSYLANKTRIDPSFKPRVDVNAFFEMASKQGFEYSGFPTLLGIVAQVTGEHITVVNAAQAAHIPDIPMGNGWRKYWLAKPLYKNIFIAGQVWSSNIENLKDAGYSAIFNVRNGV</sequence>
<evidence type="ECO:0000313" key="1">
    <source>
        <dbReference type="EMBL" id="CAH1801881.1"/>
    </source>
</evidence>
<dbReference type="EMBL" id="CAIIXF020000012">
    <property type="protein sequence ID" value="CAH1801881.1"/>
    <property type="molecule type" value="Genomic_DNA"/>
</dbReference>
<name>A0A8J1XPD9_OWEFU</name>
<dbReference type="AlphaFoldDB" id="A0A8J1XPD9"/>
<dbReference type="OrthoDB" id="6123911at2759"/>
<keyword evidence="2" id="KW-1185">Reference proteome</keyword>
<feature type="non-terminal residue" evidence="1">
    <location>
        <position position="1"/>
    </location>
</feature>
<dbReference type="Proteomes" id="UP000749559">
    <property type="component" value="Unassembled WGS sequence"/>
</dbReference>